<feature type="transmembrane region" description="Helical" evidence="1">
    <location>
        <begin position="108"/>
        <end position="126"/>
    </location>
</feature>
<dbReference type="AlphaFoldDB" id="A0ABC8ZCL6"/>
<name>A0ABC8ZCL6_9POAL</name>
<organism evidence="2 3">
    <name type="scientific">Urochloa decumbens</name>
    <dbReference type="NCBI Taxonomy" id="240449"/>
    <lineage>
        <taxon>Eukaryota</taxon>
        <taxon>Viridiplantae</taxon>
        <taxon>Streptophyta</taxon>
        <taxon>Embryophyta</taxon>
        <taxon>Tracheophyta</taxon>
        <taxon>Spermatophyta</taxon>
        <taxon>Magnoliopsida</taxon>
        <taxon>Liliopsida</taxon>
        <taxon>Poales</taxon>
        <taxon>Poaceae</taxon>
        <taxon>PACMAD clade</taxon>
        <taxon>Panicoideae</taxon>
        <taxon>Panicodae</taxon>
        <taxon>Paniceae</taxon>
        <taxon>Melinidinae</taxon>
        <taxon>Urochloa</taxon>
    </lineage>
</organism>
<dbReference type="PANTHER" id="PTHR46610:SF18">
    <property type="entry name" value="OS01G0183850 PROTEIN"/>
    <property type="match status" value="1"/>
</dbReference>
<gene>
    <name evidence="2" type="ORF">URODEC1_LOCUS43241</name>
</gene>
<feature type="transmembrane region" description="Helical" evidence="1">
    <location>
        <begin position="67"/>
        <end position="87"/>
    </location>
</feature>
<evidence type="ECO:0000313" key="3">
    <source>
        <dbReference type="Proteomes" id="UP001497457"/>
    </source>
</evidence>
<keyword evidence="1" id="KW-0812">Transmembrane</keyword>
<reference evidence="2 3" key="2">
    <citation type="submission" date="2024-10" db="EMBL/GenBank/DDBJ databases">
        <authorList>
            <person name="Ryan C."/>
        </authorList>
    </citation>
    <scope>NUCLEOTIDE SEQUENCE [LARGE SCALE GENOMIC DNA]</scope>
</reference>
<dbReference type="Pfam" id="PF20100">
    <property type="entry name" value="DUF6490"/>
    <property type="match status" value="1"/>
</dbReference>
<protein>
    <submittedName>
        <fullName evidence="2">Uncharacterized protein</fullName>
    </submittedName>
</protein>
<dbReference type="InterPro" id="IPR045501">
    <property type="entry name" value="DUF6490"/>
</dbReference>
<keyword evidence="1" id="KW-0472">Membrane</keyword>
<feature type="transmembrane region" description="Helical" evidence="1">
    <location>
        <begin position="138"/>
        <end position="158"/>
    </location>
</feature>
<reference evidence="3" key="1">
    <citation type="submission" date="2024-06" db="EMBL/GenBank/DDBJ databases">
        <authorList>
            <person name="Ryan C."/>
        </authorList>
    </citation>
    <scope>NUCLEOTIDE SEQUENCE [LARGE SCALE GENOMIC DNA]</scope>
</reference>
<keyword evidence="1" id="KW-1133">Transmembrane helix</keyword>
<dbReference type="EMBL" id="OZ075128">
    <property type="protein sequence ID" value="CAL4958635.1"/>
    <property type="molecule type" value="Genomic_DNA"/>
</dbReference>
<dbReference type="PANTHER" id="PTHR46610">
    <property type="entry name" value="OS05G0181300 PROTEIN"/>
    <property type="match status" value="1"/>
</dbReference>
<evidence type="ECO:0000313" key="2">
    <source>
        <dbReference type="EMBL" id="CAL4958635.1"/>
    </source>
</evidence>
<feature type="transmembrane region" description="Helical" evidence="1">
    <location>
        <begin position="39"/>
        <end position="61"/>
    </location>
</feature>
<sequence>MEPVFTVAQEPPALQPHQQLGQTMLVQQQSGGWRRPVRCALAVAAFLAVTVNFAFAAYRARHSGRDLAFVLVTYFLLALLVGCVARLERLRRRDTLAAAGGGRVAERRWLRIVVWGVSVALANTFASRVADAMPRLELKLVVWGVTAVVLGLAFYFLFFSKDADDRCGGGELGRGGQADAAAGSRPATAVAVHGMSPEEKV</sequence>
<accession>A0ABC8ZCL6</accession>
<evidence type="ECO:0000256" key="1">
    <source>
        <dbReference type="SAM" id="Phobius"/>
    </source>
</evidence>
<proteinExistence type="predicted"/>
<dbReference type="Proteomes" id="UP001497457">
    <property type="component" value="Chromosome 18b"/>
</dbReference>
<keyword evidence="3" id="KW-1185">Reference proteome</keyword>